<dbReference type="AlphaFoldDB" id="A0A3B0Z4A0"/>
<dbReference type="NCBIfam" id="TIGR00479">
    <property type="entry name" value="rumA"/>
    <property type="match status" value="1"/>
</dbReference>
<evidence type="ECO:0000256" key="2">
    <source>
        <dbReference type="ARBA" id="ARBA00022552"/>
    </source>
</evidence>
<dbReference type="EC" id="2.1.1.190" evidence="9"/>
<accession>A0A3B0Z4A0</accession>
<dbReference type="InterPro" id="IPR030391">
    <property type="entry name" value="MeTrfase_TrmA_CS"/>
</dbReference>
<evidence type="ECO:0000256" key="3">
    <source>
        <dbReference type="ARBA" id="ARBA00022603"/>
    </source>
</evidence>
<dbReference type="GO" id="GO:0003723">
    <property type="term" value="F:RNA binding"/>
    <property type="evidence" value="ECO:0007669"/>
    <property type="project" value="InterPro"/>
</dbReference>
<dbReference type="Pfam" id="PF01938">
    <property type="entry name" value="TRAM"/>
    <property type="match status" value="1"/>
</dbReference>
<sequence length="445" mass="49869">MNKRRRKPKLPNYPVRVTVESMTHDGRGVAHVDGKAVFIDGALPGEELSFLYTARSRKHDEGRLCEMFQASDQRVEPKCTFFEICGGCSLQHQHPDGQILSKQQTLLDSLERIGKVKPERVIDALSGPVWGYRNKARLGVKYVRKKGRVLVGFREKRKPYLADIRRCEVLHPSVGERLDELAKMIQGMEARERIAQIEVAVGEQATALVFRHLDPLSESDTRILKDYAEQTGLHVWLQPGGPDTVAPLWPLDSQLSYHLQDYDIEMLFQPTDFTQVNVEINRSMIRQALDLLNLDKDSQVLDLFCGLGNFTLPLARHAGHVTGVEGDAGLVQRARDNAARNTVTNAEYHAVDLTQDPAGQGWMQQKYDRILLDPPRSGAQEMMPHIASLGATRIVYVSCHPGSLARDAGVLVNEYGYRLVAAGVMDMFPHTAHVESMALFEKNDG</sequence>
<keyword evidence="1" id="KW-0004">4Fe-4S</keyword>
<dbReference type="NCBIfam" id="NF009639">
    <property type="entry name" value="PRK13168.1"/>
    <property type="match status" value="1"/>
</dbReference>
<evidence type="ECO:0000256" key="5">
    <source>
        <dbReference type="ARBA" id="ARBA00022691"/>
    </source>
</evidence>
<keyword evidence="1" id="KW-0411">Iron-sulfur</keyword>
<dbReference type="EMBL" id="UOFM01000385">
    <property type="protein sequence ID" value="VAW81169.1"/>
    <property type="molecule type" value="Genomic_DNA"/>
</dbReference>
<organism evidence="9">
    <name type="scientific">hydrothermal vent metagenome</name>
    <dbReference type="NCBI Taxonomy" id="652676"/>
    <lineage>
        <taxon>unclassified sequences</taxon>
        <taxon>metagenomes</taxon>
        <taxon>ecological metagenomes</taxon>
    </lineage>
</organism>
<keyword evidence="4 9" id="KW-0808">Transferase</keyword>
<keyword evidence="3 9" id="KW-0489">Methyltransferase</keyword>
<dbReference type="PANTHER" id="PTHR11061">
    <property type="entry name" value="RNA M5U METHYLTRANSFERASE"/>
    <property type="match status" value="1"/>
</dbReference>
<dbReference type="Gene3D" id="3.40.50.150">
    <property type="entry name" value="Vaccinia Virus protein VP39"/>
    <property type="match status" value="1"/>
</dbReference>
<feature type="domain" description="TRAM" evidence="8">
    <location>
        <begin position="8"/>
        <end position="66"/>
    </location>
</feature>
<evidence type="ECO:0000256" key="4">
    <source>
        <dbReference type="ARBA" id="ARBA00022679"/>
    </source>
</evidence>
<dbReference type="SUPFAM" id="SSF50249">
    <property type="entry name" value="Nucleic acid-binding proteins"/>
    <property type="match status" value="1"/>
</dbReference>
<dbReference type="InterPro" id="IPR012340">
    <property type="entry name" value="NA-bd_OB-fold"/>
</dbReference>
<dbReference type="GO" id="GO:0046872">
    <property type="term" value="F:metal ion binding"/>
    <property type="evidence" value="ECO:0007669"/>
    <property type="project" value="UniProtKB-KW"/>
</dbReference>
<dbReference type="PROSITE" id="PS50926">
    <property type="entry name" value="TRAM"/>
    <property type="match status" value="1"/>
</dbReference>
<dbReference type="InterPro" id="IPR010280">
    <property type="entry name" value="U5_MeTrfase_fam"/>
</dbReference>
<keyword evidence="6" id="KW-0479">Metal-binding</keyword>
<name>A0A3B0Z4A0_9ZZZZ</name>
<dbReference type="GO" id="GO:0051539">
    <property type="term" value="F:4 iron, 4 sulfur cluster binding"/>
    <property type="evidence" value="ECO:0007669"/>
    <property type="project" value="UniProtKB-KW"/>
</dbReference>
<dbReference type="Pfam" id="PF05958">
    <property type="entry name" value="tRNA_U5-meth_tr"/>
    <property type="match status" value="1"/>
</dbReference>
<evidence type="ECO:0000256" key="7">
    <source>
        <dbReference type="ARBA" id="ARBA00023004"/>
    </source>
</evidence>
<dbReference type="InterPro" id="IPR002792">
    <property type="entry name" value="TRAM_dom"/>
</dbReference>
<dbReference type="PANTHER" id="PTHR11061:SF49">
    <property type="entry name" value="23S RRNA (URACIL(1939)-C(5))-METHYLTRANSFERASE RLMD"/>
    <property type="match status" value="1"/>
</dbReference>
<dbReference type="InterPro" id="IPR001566">
    <property type="entry name" value="23S_rRNA_MeTrfase_RlmD"/>
</dbReference>
<dbReference type="PROSITE" id="PS51687">
    <property type="entry name" value="SAM_MT_RNA_M5U"/>
    <property type="match status" value="1"/>
</dbReference>
<proteinExistence type="inferred from homology"/>
<reference evidence="9" key="1">
    <citation type="submission" date="2018-06" db="EMBL/GenBank/DDBJ databases">
        <authorList>
            <person name="Zhirakovskaya E."/>
        </authorList>
    </citation>
    <scope>NUCLEOTIDE SEQUENCE</scope>
</reference>
<dbReference type="GO" id="GO:0070475">
    <property type="term" value="P:rRNA base methylation"/>
    <property type="evidence" value="ECO:0007669"/>
    <property type="project" value="TreeGrafter"/>
</dbReference>
<dbReference type="GO" id="GO:0070041">
    <property type="term" value="F:rRNA (uridine-C5-)-methyltransferase activity"/>
    <property type="evidence" value="ECO:0007669"/>
    <property type="project" value="TreeGrafter"/>
</dbReference>
<keyword evidence="7" id="KW-0408">Iron</keyword>
<dbReference type="SUPFAM" id="SSF53335">
    <property type="entry name" value="S-adenosyl-L-methionine-dependent methyltransferases"/>
    <property type="match status" value="1"/>
</dbReference>
<evidence type="ECO:0000256" key="6">
    <source>
        <dbReference type="ARBA" id="ARBA00022723"/>
    </source>
</evidence>
<dbReference type="PROSITE" id="PS01231">
    <property type="entry name" value="TRMA_2"/>
    <property type="match status" value="1"/>
</dbReference>
<keyword evidence="2" id="KW-0698">rRNA processing</keyword>
<dbReference type="Gene3D" id="2.40.50.140">
    <property type="entry name" value="Nucleic acid-binding proteins"/>
    <property type="match status" value="1"/>
</dbReference>
<dbReference type="InterPro" id="IPR029063">
    <property type="entry name" value="SAM-dependent_MTases_sf"/>
</dbReference>
<gene>
    <name evidence="9" type="ORF">MNBD_GAMMA14-895</name>
</gene>
<dbReference type="Gene3D" id="2.40.50.1070">
    <property type="match status" value="1"/>
</dbReference>
<evidence type="ECO:0000256" key="1">
    <source>
        <dbReference type="ARBA" id="ARBA00022485"/>
    </source>
</evidence>
<evidence type="ECO:0000313" key="9">
    <source>
        <dbReference type="EMBL" id="VAW81169.1"/>
    </source>
</evidence>
<dbReference type="CDD" id="cd02440">
    <property type="entry name" value="AdoMet_MTases"/>
    <property type="match status" value="1"/>
</dbReference>
<dbReference type="PROSITE" id="PS01230">
    <property type="entry name" value="TRMA_1"/>
    <property type="match status" value="1"/>
</dbReference>
<dbReference type="InterPro" id="IPR030390">
    <property type="entry name" value="MeTrfase_TrmA_AS"/>
</dbReference>
<keyword evidence="5" id="KW-0949">S-adenosyl-L-methionine</keyword>
<evidence type="ECO:0000259" key="8">
    <source>
        <dbReference type="PROSITE" id="PS50926"/>
    </source>
</evidence>
<dbReference type="FunFam" id="2.40.50.140:FF:000097">
    <property type="entry name" value="23S rRNA (uracil(1939)-C(5))-methyltransferase RlmD"/>
    <property type="match status" value="1"/>
</dbReference>
<protein>
    <submittedName>
        <fullName evidence="9">23S rRNA (Uracil(1939)-C(5))-methyltransferase</fullName>
        <ecNumber evidence="9">2.1.1.190</ecNumber>
    </submittedName>
</protein>
<dbReference type="HAMAP" id="MF_01010">
    <property type="entry name" value="23SrRNA_methyltr_RlmD"/>
    <property type="match status" value="1"/>
</dbReference>